<dbReference type="Pfam" id="PF07028">
    <property type="entry name" value="DUF1319"/>
    <property type="match status" value="1"/>
</dbReference>
<dbReference type="InterPro" id="IPR010746">
    <property type="entry name" value="CYMV_Orf1"/>
</dbReference>
<name>A0A140H141_9VIRU</name>
<reference evidence="2" key="1">
    <citation type="journal article" date="2016" name="Virus Genes">
        <title>Detection and molecular characterization of a Grapevine Roditis leaf discoloration-associated virus (GRLDaV) variant in an autochthonous grape from Apulia (Italy).</title>
        <authorList>
            <person name="Chiumenti M."/>
            <person name="Giampetruzzi A."/>
            <person name="Morelli M."/>
            <person name="Savino V.N."/>
            <person name="Martelli G.P."/>
            <person name="La Notte P."/>
            <person name="Palmisano F."/>
            <person name="Saldarelli P."/>
        </authorList>
    </citation>
    <scope>NUCLEOTIDE SEQUENCE</scope>
    <source>
        <strain evidence="2">BN</strain>
    </source>
</reference>
<sequence length="143" mass="17038">MSEKWEKSIQDWYNNSRTANLEYLDLAEKEKPTNTHLFHNLAVVYDRLNLQSRVNLKNLKNILERIERQELRLENLERSVKNLTKVFVENKPLTATEVRRLVLEISQQPKLVEQEALKLTEELRLKLERVEVIVKKVESWANS</sequence>
<keyword evidence="1" id="KW-0175">Coiled coil</keyword>
<proteinExistence type="predicted"/>
<feature type="coiled-coil region" evidence="1">
    <location>
        <begin position="49"/>
        <end position="86"/>
    </location>
</feature>
<evidence type="ECO:0000256" key="1">
    <source>
        <dbReference type="SAM" id="Coils"/>
    </source>
</evidence>
<protein>
    <submittedName>
        <fullName evidence="2">Uncharacterized protein</fullName>
    </submittedName>
</protein>
<organism evidence="2">
    <name type="scientific">Grapevine Roditis leaf discoloration-associated virus</name>
    <dbReference type="NCBI Taxonomy" id="1471299"/>
    <lineage>
        <taxon>Viruses</taxon>
        <taxon>Riboviria</taxon>
        <taxon>Pararnavirae</taxon>
        <taxon>Artverviricota</taxon>
        <taxon>Revtraviricetes</taxon>
        <taxon>Ortervirales</taxon>
        <taxon>Caulimoviridae</taxon>
        <taxon>Badnavirus</taxon>
        <taxon>Badnavirus decoloratiovitis</taxon>
    </lineage>
</organism>
<evidence type="ECO:0000313" key="2">
    <source>
        <dbReference type="EMBL" id="AMN88378.1"/>
    </source>
</evidence>
<accession>A0A140H141</accession>
<dbReference type="EMBL" id="KT965859">
    <property type="protein sequence ID" value="AMN88378.1"/>
    <property type="molecule type" value="Genomic_DNA"/>
</dbReference>